<organism evidence="1 2">
    <name type="scientific">Boeremia exigua</name>
    <dbReference type="NCBI Taxonomy" id="749465"/>
    <lineage>
        <taxon>Eukaryota</taxon>
        <taxon>Fungi</taxon>
        <taxon>Dikarya</taxon>
        <taxon>Ascomycota</taxon>
        <taxon>Pezizomycotina</taxon>
        <taxon>Dothideomycetes</taxon>
        <taxon>Pleosporomycetidae</taxon>
        <taxon>Pleosporales</taxon>
        <taxon>Pleosporineae</taxon>
        <taxon>Didymellaceae</taxon>
        <taxon>Boeremia</taxon>
    </lineage>
</organism>
<name>A0ACC2IMF8_9PLEO</name>
<accession>A0ACC2IMF8</accession>
<evidence type="ECO:0000313" key="2">
    <source>
        <dbReference type="Proteomes" id="UP001153331"/>
    </source>
</evidence>
<evidence type="ECO:0000313" key="1">
    <source>
        <dbReference type="EMBL" id="KAJ8116307.1"/>
    </source>
</evidence>
<protein>
    <submittedName>
        <fullName evidence="1">Uncharacterized protein</fullName>
    </submittedName>
</protein>
<reference evidence="1" key="1">
    <citation type="submission" date="2022-11" db="EMBL/GenBank/DDBJ databases">
        <title>Genome Sequence of Boeremia exigua.</title>
        <authorList>
            <person name="Buettner E."/>
        </authorList>
    </citation>
    <scope>NUCLEOTIDE SEQUENCE</scope>
    <source>
        <strain evidence="1">CU02</strain>
    </source>
</reference>
<proteinExistence type="predicted"/>
<dbReference type="Proteomes" id="UP001153331">
    <property type="component" value="Unassembled WGS sequence"/>
</dbReference>
<comment type="caution">
    <text evidence="1">The sequence shown here is derived from an EMBL/GenBank/DDBJ whole genome shotgun (WGS) entry which is preliminary data.</text>
</comment>
<keyword evidence="2" id="KW-1185">Reference proteome</keyword>
<sequence>MSFSSPREPSYYFPPAVPATTHTYPPQIAPLPVLSEPPSPSCTSNNVPRTRLQRLGNLLELRERHPGASIALVSGCIGIAAAVADPTCIPTPDEISTVLFATVCASGVIYVVLAMDHGSKEAVNGLEDAWGGAWRWLQDRISSILGSRVNEEEVEVSMMFNDEGNSVFLLDGPERLDPPKPPQQPESTSKAATASASPNPLPLVTLSQETRDLPKFNFKIPPMPDARSRNSSSSPSQEDHSRAHSVSPRLTPRYPMLQRQLFRSKPGSGSDQSPPNTTHASGILGPSPMPPLRPPEEWRHFTGRGFHEHQQKLNAVAEWSNPGSTKSLREIVRRAKELDERAEGEYGVLVEKEEGAAFEDLPRSIG</sequence>
<dbReference type="EMBL" id="JAPHNI010000100">
    <property type="protein sequence ID" value="KAJ8116307.1"/>
    <property type="molecule type" value="Genomic_DNA"/>
</dbReference>
<gene>
    <name evidence="1" type="ORF">OPT61_g2252</name>
</gene>